<dbReference type="AlphaFoldDB" id="X1E7N2"/>
<keyword evidence="1" id="KW-1133">Transmembrane helix</keyword>
<proteinExistence type="predicted"/>
<name>X1E7N2_9ZZZZ</name>
<keyword evidence="1" id="KW-0812">Transmembrane</keyword>
<protein>
    <recommendedName>
        <fullName evidence="3">Yip1 domain-containing protein</fullName>
    </recommendedName>
</protein>
<evidence type="ECO:0000313" key="2">
    <source>
        <dbReference type="EMBL" id="GAH13179.1"/>
    </source>
</evidence>
<accession>X1E7N2</accession>
<reference evidence="2" key="1">
    <citation type="journal article" date="2014" name="Front. Microbiol.">
        <title>High frequency of phylogenetically diverse reductive dehalogenase-homologous genes in deep subseafloor sedimentary metagenomes.</title>
        <authorList>
            <person name="Kawai M."/>
            <person name="Futagami T."/>
            <person name="Toyoda A."/>
            <person name="Takaki Y."/>
            <person name="Nishi S."/>
            <person name="Hori S."/>
            <person name="Arai W."/>
            <person name="Tsubouchi T."/>
            <person name="Morono Y."/>
            <person name="Uchiyama I."/>
            <person name="Ito T."/>
            <person name="Fujiyama A."/>
            <person name="Inagaki F."/>
            <person name="Takami H."/>
        </authorList>
    </citation>
    <scope>NUCLEOTIDE SEQUENCE</scope>
    <source>
        <strain evidence="2">Expedition CK06-06</strain>
    </source>
</reference>
<keyword evidence="1" id="KW-0472">Membrane</keyword>
<comment type="caution">
    <text evidence="2">The sequence shown here is derived from an EMBL/GenBank/DDBJ whole genome shotgun (WGS) entry which is preliminary data.</text>
</comment>
<dbReference type="EMBL" id="BART01031329">
    <property type="protein sequence ID" value="GAH13179.1"/>
    <property type="molecule type" value="Genomic_DNA"/>
</dbReference>
<organism evidence="2">
    <name type="scientific">marine sediment metagenome</name>
    <dbReference type="NCBI Taxonomy" id="412755"/>
    <lineage>
        <taxon>unclassified sequences</taxon>
        <taxon>metagenomes</taxon>
        <taxon>ecological metagenomes</taxon>
    </lineage>
</organism>
<gene>
    <name evidence="2" type="ORF">S01H4_54437</name>
</gene>
<feature type="non-terminal residue" evidence="2">
    <location>
        <position position="1"/>
    </location>
</feature>
<sequence>ISIFLPPIGGIYYFIKFFLFFDNIDAKKAGIVSLVLTIISLVLNIWILKLFLNQSIGGVVGNNQNLDMLKELITPGNQKSLQQLLQ</sequence>
<feature type="transmembrane region" description="Helical" evidence="1">
    <location>
        <begin position="29"/>
        <end position="48"/>
    </location>
</feature>
<evidence type="ECO:0008006" key="3">
    <source>
        <dbReference type="Google" id="ProtNLM"/>
    </source>
</evidence>
<evidence type="ECO:0000256" key="1">
    <source>
        <dbReference type="SAM" id="Phobius"/>
    </source>
</evidence>